<sequence>MSSGIRRPKKKPSGAAGLRAAAPRPGQPRGVAGARSGPKPPTADANVPATDTRASTDYTLMSATRKRTHNVMRFLSERTVDLETFAAPVKMRRRNREYYRLKNKKRNEERMAQQQQQEQELQQSQPQGGAGAAGMMQREERPKVDINLIADAGGARRNKRNLFKKRTKQVFFANEDKRRLDIEEARPWVLEDDDEKEVWTGTLEGGQSSSYVLFVLADDGFKVVPVDRWYKFAPKLNYKALTLDEAEEELLRQRKGNATHDRWLMHRRNPKTEDGDADAGQDRGEPSRGSSLVEYEVEDIMSDNDDGDGEDEGAGAGKAKKKSRSGGKHGGTDEVAFEMEFDDDEEMGDVCFEFNEEEANERKEQISKGQVGFFGSDDEDEDAEGGSSGVADGKAVGGVNQNVKKMRKLIRKREGIVGYESDREVNPYLSESDVESDDSDEEEAAANQDEQQDQQQQQPSDEKPADGTGAPPAGPQQTTPRPDGQPPAPGSSGVKKRKRVSVAPHAHAHKGGHPSPPPAASPSAAGSAPSGSGDARKHFRASSPKAAGASSLITKQEIVDLIRSGVSTTKDLIGHVRKKLKADPENKTRIHTILKEVATFKNNHLSLKKP</sequence>
<comment type="function">
    <text evidence="7">TFIIF is a general transcription initiation factor that binds to RNA polymerase II and helps to recruit it to the initiation complex in collaboration with TFIIB. It promotes transcription elongation.</text>
</comment>
<feature type="compositionally biased region" description="Basic and acidic residues" evidence="8">
    <location>
        <begin position="261"/>
        <end position="286"/>
    </location>
</feature>
<name>A0A9W7YC53_9FUNG</name>
<feature type="compositionally biased region" description="Acidic residues" evidence="8">
    <location>
        <begin position="432"/>
        <end position="444"/>
    </location>
</feature>
<feature type="compositionally biased region" description="Low complexity" evidence="8">
    <location>
        <begin position="113"/>
        <end position="127"/>
    </location>
</feature>
<dbReference type="EMBL" id="JANBOI010000717">
    <property type="protein sequence ID" value="KAJ1728896.1"/>
    <property type="molecule type" value="Genomic_DNA"/>
</dbReference>
<feature type="compositionally biased region" description="Low complexity" evidence="8">
    <location>
        <begin position="445"/>
        <end position="459"/>
    </location>
</feature>
<dbReference type="GO" id="GO:0001096">
    <property type="term" value="F:TFIIF-class transcription factor complex binding"/>
    <property type="evidence" value="ECO:0007669"/>
    <property type="project" value="TreeGrafter"/>
</dbReference>
<dbReference type="OrthoDB" id="76676at2759"/>
<keyword evidence="5 7" id="KW-0804">Transcription</keyword>
<dbReference type="PANTHER" id="PTHR13011:SF0">
    <property type="entry name" value="GENERAL TRANSCRIPTION FACTOR IIF SUBUNIT 1"/>
    <property type="match status" value="1"/>
</dbReference>
<evidence type="ECO:0000256" key="4">
    <source>
        <dbReference type="ARBA" id="ARBA00023125"/>
    </source>
</evidence>
<comment type="subcellular location">
    <subcellularLocation>
        <location evidence="1 7">Nucleus</location>
    </subcellularLocation>
</comment>
<dbReference type="GO" id="GO:0005674">
    <property type="term" value="C:transcription factor TFIIF complex"/>
    <property type="evidence" value="ECO:0007669"/>
    <property type="project" value="TreeGrafter"/>
</dbReference>
<feature type="compositionally biased region" description="Basic residues" evidence="8">
    <location>
        <begin position="318"/>
        <end position="327"/>
    </location>
</feature>
<keyword evidence="4 7" id="KW-0238">DNA-binding</keyword>
<feature type="compositionally biased region" description="Low complexity" evidence="8">
    <location>
        <begin position="13"/>
        <end position="35"/>
    </location>
</feature>
<dbReference type="PANTHER" id="PTHR13011">
    <property type="entry name" value="TFIIF-ALPHA"/>
    <property type="match status" value="1"/>
</dbReference>
<comment type="caution">
    <text evidence="9">The sequence shown here is derived from an EMBL/GenBank/DDBJ whole genome shotgun (WGS) entry which is preliminary data.</text>
</comment>
<dbReference type="InterPro" id="IPR008851">
    <property type="entry name" value="TFIIF-alpha"/>
</dbReference>
<feature type="region of interest" description="Disordered" evidence="8">
    <location>
        <begin position="261"/>
        <end position="344"/>
    </location>
</feature>
<feature type="compositionally biased region" description="Basic residues" evidence="8">
    <location>
        <begin position="1"/>
        <end position="12"/>
    </location>
</feature>
<feature type="region of interest" description="Disordered" evidence="8">
    <location>
        <begin position="96"/>
        <end position="137"/>
    </location>
</feature>
<protein>
    <recommendedName>
        <fullName evidence="7">Transcription initiation factor IIF subunit alpha</fullName>
    </recommendedName>
</protein>
<keyword evidence="3 7" id="KW-0805">Transcription regulation</keyword>
<dbReference type="Proteomes" id="UP001143981">
    <property type="component" value="Unassembled WGS sequence"/>
</dbReference>
<dbReference type="GO" id="GO:0006367">
    <property type="term" value="P:transcription initiation at RNA polymerase II promoter"/>
    <property type="evidence" value="ECO:0007669"/>
    <property type="project" value="InterPro"/>
</dbReference>
<proteinExistence type="inferred from homology"/>
<evidence type="ECO:0000256" key="1">
    <source>
        <dbReference type="ARBA" id="ARBA00004123"/>
    </source>
</evidence>
<dbReference type="GO" id="GO:0016251">
    <property type="term" value="F:RNA polymerase II general transcription initiation factor activity"/>
    <property type="evidence" value="ECO:0007669"/>
    <property type="project" value="TreeGrafter"/>
</dbReference>
<feature type="compositionally biased region" description="Basic and acidic residues" evidence="8">
    <location>
        <begin position="412"/>
        <end position="425"/>
    </location>
</feature>
<dbReference type="AlphaFoldDB" id="A0A9W7YC53"/>
<evidence type="ECO:0000256" key="7">
    <source>
        <dbReference type="RuleBase" id="RU366044"/>
    </source>
</evidence>
<feature type="compositionally biased region" description="Acidic residues" evidence="8">
    <location>
        <begin position="295"/>
        <end position="313"/>
    </location>
</feature>
<feature type="compositionally biased region" description="Acidic residues" evidence="8">
    <location>
        <begin position="335"/>
        <end position="344"/>
    </location>
</feature>
<evidence type="ECO:0000256" key="2">
    <source>
        <dbReference type="ARBA" id="ARBA00005249"/>
    </source>
</evidence>
<feature type="region of interest" description="Disordered" evidence="8">
    <location>
        <begin position="357"/>
        <end position="552"/>
    </location>
</feature>
<dbReference type="GO" id="GO:0032968">
    <property type="term" value="P:positive regulation of transcription elongation by RNA polymerase II"/>
    <property type="evidence" value="ECO:0007669"/>
    <property type="project" value="InterPro"/>
</dbReference>
<evidence type="ECO:0000256" key="5">
    <source>
        <dbReference type="ARBA" id="ARBA00023163"/>
    </source>
</evidence>
<feature type="compositionally biased region" description="Low complexity" evidence="8">
    <location>
        <begin position="521"/>
        <end position="533"/>
    </location>
</feature>
<dbReference type="Pfam" id="PF05793">
    <property type="entry name" value="TFIIF_alpha"/>
    <property type="match status" value="1"/>
</dbReference>
<evidence type="ECO:0000256" key="8">
    <source>
        <dbReference type="SAM" id="MobiDB-lite"/>
    </source>
</evidence>
<dbReference type="GO" id="GO:0003677">
    <property type="term" value="F:DNA binding"/>
    <property type="evidence" value="ECO:0007669"/>
    <property type="project" value="UniProtKB-KW"/>
</dbReference>
<keyword evidence="10" id="KW-1185">Reference proteome</keyword>
<keyword evidence="6 7" id="KW-0539">Nucleus</keyword>
<feature type="region of interest" description="Disordered" evidence="8">
    <location>
        <begin position="1"/>
        <end position="59"/>
    </location>
</feature>
<accession>A0A9W7YC53</accession>
<reference evidence="9" key="1">
    <citation type="submission" date="2022-07" db="EMBL/GenBank/DDBJ databases">
        <title>Phylogenomic reconstructions and comparative analyses of Kickxellomycotina fungi.</title>
        <authorList>
            <person name="Reynolds N.K."/>
            <person name="Stajich J.E."/>
            <person name="Barry K."/>
            <person name="Grigoriev I.V."/>
            <person name="Crous P."/>
            <person name="Smith M.E."/>
        </authorList>
    </citation>
    <scope>NUCLEOTIDE SEQUENCE</scope>
    <source>
        <strain evidence="9">BCRC 34381</strain>
    </source>
</reference>
<gene>
    <name evidence="9" type="primary">TFG1</name>
    <name evidence="9" type="ORF">LPJ61_003796</name>
</gene>
<evidence type="ECO:0000256" key="6">
    <source>
        <dbReference type="ARBA" id="ARBA00023242"/>
    </source>
</evidence>
<organism evidence="9 10">
    <name type="scientific">Coemansia biformis</name>
    <dbReference type="NCBI Taxonomy" id="1286918"/>
    <lineage>
        <taxon>Eukaryota</taxon>
        <taxon>Fungi</taxon>
        <taxon>Fungi incertae sedis</taxon>
        <taxon>Zoopagomycota</taxon>
        <taxon>Kickxellomycotina</taxon>
        <taxon>Kickxellomycetes</taxon>
        <taxon>Kickxellales</taxon>
        <taxon>Kickxellaceae</taxon>
        <taxon>Coemansia</taxon>
    </lineage>
</organism>
<dbReference type="InterPro" id="IPR011039">
    <property type="entry name" value="TFIIF_interaction"/>
</dbReference>
<evidence type="ECO:0000313" key="9">
    <source>
        <dbReference type="EMBL" id="KAJ1728896.1"/>
    </source>
</evidence>
<evidence type="ECO:0000313" key="10">
    <source>
        <dbReference type="Proteomes" id="UP001143981"/>
    </source>
</evidence>
<feature type="compositionally biased region" description="Low complexity" evidence="8">
    <location>
        <begin position="466"/>
        <end position="482"/>
    </location>
</feature>
<dbReference type="SUPFAM" id="SSF50916">
    <property type="entry name" value="Rap30/74 interaction domains"/>
    <property type="match status" value="1"/>
</dbReference>
<feature type="compositionally biased region" description="Basic residues" evidence="8">
    <location>
        <begin position="494"/>
        <end position="512"/>
    </location>
</feature>
<evidence type="ECO:0000256" key="3">
    <source>
        <dbReference type="ARBA" id="ARBA00023015"/>
    </source>
</evidence>
<feature type="compositionally biased region" description="Basic and acidic residues" evidence="8">
    <location>
        <begin position="96"/>
        <end position="111"/>
    </location>
</feature>
<comment type="similarity">
    <text evidence="2 7">Belongs to the TFIIF alpha subunit family.</text>
</comment>